<evidence type="ECO:0000313" key="3">
    <source>
        <dbReference type="Proteomes" id="UP000076268"/>
    </source>
</evidence>
<keyword evidence="3" id="KW-1185">Reference proteome</keyword>
<name>A0A154BMM8_ANASB</name>
<dbReference type="RefSeq" id="WP_066244684.1">
    <property type="nucleotide sequence ID" value="NZ_LSGP01000025.1"/>
</dbReference>
<reference evidence="2 3" key="1">
    <citation type="submission" date="2016-02" db="EMBL/GenBank/DDBJ databases">
        <title>Anaerosporomusa subterraneum gen. nov., sp. nov., a spore-forming obligate anaerobe isolated from saprolite.</title>
        <authorList>
            <person name="Choi J.K."/>
            <person name="Shah M."/>
            <person name="Yee N."/>
        </authorList>
    </citation>
    <scope>NUCLEOTIDE SEQUENCE [LARGE SCALE GENOMIC DNA]</scope>
    <source>
        <strain evidence="2 3">RU4</strain>
    </source>
</reference>
<dbReference type="Pfam" id="PF08878">
    <property type="entry name" value="HamA"/>
    <property type="match status" value="1"/>
</dbReference>
<dbReference type="STRING" id="1794912.AXX12_13395"/>
<evidence type="ECO:0000313" key="2">
    <source>
        <dbReference type="EMBL" id="KYZ75161.1"/>
    </source>
</evidence>
<dbReference type="EMBL" id="LSGP01000025">
    <property type="protein sequence ID" value="KYZ75161.1"/>
    <property type="molecule type" value="Genomic_DNA"/>
</dbReference>
<gene>
    <name evidence="2" type="ORF">AXX12_13395</name>
</gene>
<organism evidence="2 3">
    <name type="scientific">Anaerosporomusa subterranea</name>
    <dbReference type="NCBI Taxonomy" id="1794912"/>
    <lineage>
        <taxon>Bacteria</taxon>
        <taxon>Bacillati</taxon>
        <taxon>Bacillota</taxon>
        <taxon>Negativicutes</taxon>
        <taxon>Acetonemataceae</taxon>
        <taxon>Anaerosporomusa</taxon>
    </lineage>
</organism>
<comment type="caution">
    <text evidence="2">The sequence shown here is derived from an EMBL/GenBank/DDBJ whole genome shotgun (WGS) entry which is preliminary data.</text>
</comment>
<proteinExistence type="predicted"/>
<accession>A0A154BMM8</accession>
<dbReference type="Proteomes" id="UP000076268">
    <property type="component" value="Unassembled WGS sequence"/>
</dbReference>
<dbReference type="InterPro" id="IPR014976">
    <property type="entry name" value="AbpA_HamA_C"/>
</dbReference>
<sequence>MSDNSLLKSTSIPSGFDSVFIEVKHACSLNLKNPHCLRIYCLDISNNAFSHTALHRFLQKNIGRYVFSRAAIERFRLDGEEEAIGLKAIELLRNASNPKDKGAGGELGEILLYLFLEQKLNAPKLLSKVELKTSGNQYVFGSDGVHLLCDKNSAGEPYYQLVLGESKIIGSLKDAIDDAFDSLTKINAKPDNELRLVESNIFNESFNEATIDYIKNLIIPSKRDLSINIDRAFGVFLGYTIGIDASQYSNADYRKAVLDKMANDIQTNAAHIAKKIINAKMSGYSFYFYVIPFDDASNDRAAIIKKLKGE</sequence>
<feature type="domain" description="Anti-bacteriophage protein A/HamA C-terminal" evidence="1">
    <location>
        <begin position="20"/>
        <end position="307"/>
    </location>
</feature>
<dbReference type="AlphaFoldDB" id="A0A154BMM8"/>
<evidence type="ECO:0000259" key="1">
    <source>
        <dbReference type="Pfam" id="PF08878"/>
    </source>
</evidence>
<protein>
    <recommendedName>
        <fullName evidence="1">Anti-bacteriophage protein A/HamA C-terminal domain-containing protein</fullName>
    </recommendedName>
</protein>